<proteinExistence type="predicted"/>
<dbReference type="InterPro" id="IPR000086">
    <property type="entry name" value="NUDIX_hydrolase_dom"/>
</dbReference>
<dbReference type="GO" id="GO:0006754">
    <property type="term" value="P:ATP biosynthetic process"/>
    <property type="evidence" value="ECO:0007669"/>
    <property type="project" value="TreeGrafter"/>
</dbReference>
<evidence type="ECO:0000259" key="2">
    <source>
        <dbReference type="PROSITE" id="PS51462"/>
    </source>
</evidence>
<accession>A0A081C2V2</accession>
<dbReference type="GO" id="GO:0004081">
    <property type="term" value="F:bis(5'-nucleosyl)-tetraphosphatase (asymmetrical) activity"/>
    <property type="evidence" value="ECO:0007669"/>
    <property type="project" value="TreeGrafter"/>
</dbReference>
<dbReference type="PROSITE" id="PS51462">
    <property type="entry name" value="NUDIX"/>
    <property type="match status" value="1"/>
</dbReference>
<dbReference type="GO" id="GO:0006167">
    <property type="term" value="P:AMP biosynthetic process"/>
    <property type="evidence" value="ECO:0007669"/>
    <property type="project" value="TreeGrafter"/>
</dbReference>
<dbReference type="HOGENOM" id="CLU_037162_14_6_0"/>
<keyword evidence="4" id="KW-1185">Reference proteome</keyword>
<dbReference type="SUPFAM" id="SSF55811">
    <property type="entry name" value="Nudix"/>
    <property type="match status" value="1"/>
</dbReference>
<dbReference type="Proteomes" id="UP000030661">
    <property type="component" value="Unassembled WGS sequence"/>
</dbReference>
<dbReference type="PANTHER" id="PTHR21340:SF0">
    <property type="entry name" value="BIS(5'-NUCLEOSYL)-TETRAPHOSPHATASE [ASYMMETRICAL]"/>
    <property type="match status" value="1"/>
</dbReference>
<name>A0A081C2V2_VECG1</name>
<reference evidence="3" key="1">
    <citation type="journal article" date="2015" name="PeerJ">
        <title>First genomic representation of candidate bacterial phylum KSB3 points to enhanced environmental sensing as a trigger of wastewater bulking.</title>
        <authorList>
            <person name="Sekiguchi Y."/>
            <person name="Ohashi A."/>
            <person name="Parks D.H."/>
            <person name="Yamauchi T."/>
            <person name="Tyson G.W."/>
            <person name="Hugenholtz P."/>
        </authorList>
    </citation>
    <scope>NUCLEOTIDE SEQUENCE [LARGE SCALE GENOMIC DNA]</scope>
</reference>
<protein>
    <submittedName>
        <fullName evidence="3">NUDIX hydrolase</fullName>
    </submittedName>
</protein>
<dbReference type="EMBL" id="DF820468">
    <property type="protein sequence ID" value="GAK58907.1"/>
    <property type="molecule type" value="Genomic_DNA"/>
</dbReference>
<feature type="domain" description="Nudix hydrolase" evidence="2">
    <location>
        <begin position="2"/>
        <end position="134"/>
    </location>
</feature>
<dbReference type="Pfam" id="PF00293">
    <property type="entry name" value="NUDIX"/>
    <property type="match status" value="1"/>
</dbReference>
<gene>
    <name evidence="3" type="ORF">U27_05882</name>
</gene>
<dbReference type="STRING" id="1499967.U27_05882"/>
<dbReference type="InterPro" id="IPR020084">
    <property type="entry name" value="NUDIX_hydrolase_CS"/>
</dbReference>
<dbReference type="InterPro" id="IPR015797">
    <property type="entry name" value="NUDIX_hydrolase-like_dom_sf"/>
</dbReference>
<organism evidence="3">
    <name type="scientific">Vecturithrix granuli</name>
    <dbReference type="NCBI Taxonomy" id="1499967"/>
    <lineage>
        <taxon>Bacteria</taxon>
        <taxon>Candidatus Moduliflexota</taxon>
        <taxon>Candidatus Vecturitrichia</taxon>
        <taxon>Candidatus Vecturitrichales</taxon>
        <taxon>Candidatus Vecturitrichaceae</taxon>
        <taxon>Candidatus Vecturithrix</taxon>
    </lineage>
</organism>
<sequence length="142" mass="16774">MKTKRSIECWLFHRPRQQFLLLRCPMTRRHPEYWQPITGGVLAHERSIDACLREVREETGVVLQPENIVTVLEDFRVVVPEYHLIVRKPIFTAETAIDAITISDEHLAYCWIAPEIVTSLLFWESNKVSFQAVQKFYRQNFS</sequence>
<dbReference type="Gene3D" id="3.90.79.10">
    <property type="entry name" value="Nucleoside Triphosphate Pyrophosphohydrolase"/>
    <property type="match status" value="1"/>
</dbReference>
<dbReference type="InterPro" id="IPR051325">
    <property type="entry name" value="Nudix_hydrolase_domain"/>
</dbReference>
<evidence type="ECO:0000313" key="4">
    <source>
        <dbReference type="Proteomes" id="UP000030661"/>
    </source>
</evidence>
<keyword evidence="1 3" id="KW-0378">Hydrolase</keyword>
<dbReference type="AlphaFoldDB" id="A0A081C2V2"/>
<evidence type="ECO:0000256" key="1">
    <source>
        <dbReference type="ARBA" id="ARBA00022801"/>
    </source>
</evidence>
<dbReference type="eggNOG" id="COG1051">
    <property type="taxonomic scope" value="Bacteria"/>
</dbReference>
<evidence type="ECO:0000313" key="3">
    <source>
        <dbReference type="EMBL" id="GAK58907.1"/>
    </source>
</evidence>
<dbReference type="PROSITE" id="PS00893">
    <property type="entry name" value="NUDIX_BOX"/>
    <property type="match status" value="1"/>
</dbReference>
<dbReference type="PANTHER" id="PTHR21340">
    <property type="entry name" value="DIADENOSINE 5,5-P1,P4-TETRAPHOSPHATE PYROPHOSPHOHYDROLASE MUTT"/>
    <property type="match status" value="1"/>
</dbReference>